<dbReference type="PANTHER" id="PTHR10742:SF405">
    <property type="entry name" value="PEROXISOMAL N(1)-ACETYL-SPERMINE_SPERMIDINE OXIDASE"/>
    <property type="match status" value="1"/>
</dbReference>
<name>A0A1D1Z0M1_9ARAE</name>
<evidence type="ECO:0000313" key="10">
    <source>
        <dbReference type="EMBL" id="JAT60431.1"/>
    </source>
</evidence>
<evidence type="ECO:0000256" key="2">
    <source>
        <dbReference type="ARBA" id="ARBA00004496"/>
    </source>
</evidence>
<evidence type="ECO:0000256" key="4">
    <source>
        <dbReference type="ARBA" id="ARBA00022490"/>
    </source>
</evidence>
<evidence type="ECO:0000256" key="3">
    <source>
        <dbReference type="ARBA" id="ARBA00005995"/>
    </source>
</evidence>
<dbReference type="SUPFAM" id="SSF51905">
    <property type="entry name" value="FAD/NAD(P)-binding domain"/>
    <property type="match status" value="1"/>
</dbReference>
<keyword evidence="7" id="KW-0560">Oxidoreductase</keyword>
<dbReference type="InterPro" id="IPR050281">
    <property type="entry name" value="Flavin_monoamine_oxidase"/>
</dbReference>
<organism evidence="10">
    <name type="scientific">Anthurium amnicola</name>
    <dbReference type="NCBI Taxonomy" id="1678845"/>
    <lineage>
        <taxon>Eukaryota</taxon>
        <taxon>Viridiplantae</taxon>
        <taxon>Streptophyta</taxon>
        <taxon>Embryophyta</taxon>
        <taxon>Tracheophyta</taxon>
        <taxon>Spermatophyta</taxon>
        <taxon>Magnoliopsida</taxon>
        <taxon>Liliopsida</taxon>
        <taxon>Araceae</taxon>
        <taxon>Pothoideae</taxon>
        <taxon>Potheae</taxon>
        <taxon>Anthurium</taxon>
    </lineage>
</organism>
<gene>
    <name evidence="10" type="primary">PAO5_1</name>
    <name evidence="9" type="synonym">PAO5_0</name>
    <name evidence="9" type="ORF">g.15457</name>
    <name evidence="10" type="ORF">g.15459</name>
</gene>
<evidence type="ECO:0000313" key="9">
    <source>
        <dbReference type="EMBL" id="JAT54985.1"/>
    </source>
</evidence>
<dbReference type="Gene3D" id="3.90.660.10">
    <property type="match status" value="2"/>
</dbReference>
<evidence type="ECO:0000256" key="7">
    <source>
        <dbReference type="ARBA" id="ARBA00023002"/>
    </source>
</evidence>
<dbReference type="EMBL" id="GDJX01012951">
    <property type="protein sequence ID" value="JAT54985.1"/>
    <property type="molecule type" value="Transcribed_RNA"/>
</dbReference>
<dbReference type="PANTHER" id="PTHR10742">
    <property type="entry name" value="FLAVIN MONOAMINE OXIDASE"/>
    <property type="match status" value="1"/>
</dbReference>
<keyword evidence="5" id="KW-0285">Flavoprotein</keyword>
<dbReference type="Gene3D" id="3.50.50.60">
    <property type="entry name" value="FAD/NAD(P)-binding domain"/>
    <property type="match status" value="2"/>
</dbReference>
<evidence type="ECO:0000259" key="8">
    <source>
        <dbReference type="Pfam" id="PF01593"/>
    </source>
</evidence>
<keyword evidence="6" id="KW-0274">FAD</keyword>
<keyword evidence="4" id="KW-0963">Cytoplasm</keyword>
<dbReference type="EMBL" id="GDJX01007505">
    <property type="protein sequence ID" value="JAT60431.1"/>
    <property type="molecule type" value="Transcribed_RNA"/>
</dbReference>
<comment type="subcellular location">
    <subcellularLocation>
        <location evidence="2">Cytoplasm</location>
    </subcellularLocation>
</comment>
<reference evidence="10" key="1">
    <citation type="submission" date="2015-07" db="EMBL/GenBank/DDBJ databases">
        <title>Transcriptome Assembly of Anthurium amnicola.</title>
        <authorList>
            <person name="Suzuki J."/>
        </authorList>
    </citation>
    <scope>NUCLEOTIDE SEQUENCE</scope>
</reference>
<proteinExistence type="inferred from homology"/>
<evidence type="ECO:0000256" key="1">
    <source>
        <dbReference type="ARBA" id="ARBA00001974"/>
    </source>
</evidence>
<evidence type="ECO:0000256" key="6">
    <source>
        <dbReference type="ARBA" id="ARBA00022827"/>
    </source>
</evidence>
<comment type="similarity">
    <text evidence="3">Belongs to the flavin monoamine oxidase family.</text>
</comment>
<dbReference type="SUPFAM" id="SSF54373">
    <property type="entry name" value="FAD-linked reductases, C-terminal domain"/>
    <property type="match status" value="1"/>
</dbReference>
<dbReference type="GO" id="GO:0005737">
    <property type="term" value="C:cytoplasm"/>
    <property type="evidence" value="ECO:0007669"/>
    <property type="project" value="UniProtKB-SubCell"/>
</dbReference>
<dbReference type="InterPro" id="IPR036188">
    <property type="entry name" value="FAD/NAD-bd_sf"/>
</dbReference>
<dbReference type="InterPro" id="IPR002937">
    <property type="entry name" value="Amino_oxidase"/>
</dbReference>
<comment type="cofactor">
    <cofactor evidence="1">
        <name>FAD</name>
        <dbReference type="ChEBI" id="CHEBI:57692"/>
    </cofactor>
</comment>
<dbReference type="AlphaFoldDB" id="A0A1D1Z0M1"/>
<feature type="domain" description="Amine oxidase" evidence="8">
    <location>
        <begin position="15"/>
        <end position="533"/>
    </location>
</feature>
<dbReference type="Pfam" id="PF01593">
    <property type="entry name" value="Amino_oxidase"/>
    <property type="match status" value="1"/>
</dbReference>
<sequence>MVAKKPKIVIVGAGMAGLTAAHKLHLAGATSPGRELFDLCVVEAGDRVGGRIYSSKFAGVRVEMGATWIHGIGGSPIYDIASKVGALQSALPWERMDGFPEGPVTLAEGGELVDASMVADITSLYRGLMDLARSGSVPIAPPPSESSVGAFLRRGLQTYPASRARDPPASASARRGSWTLEALEEAVFAINENVERTDTSADDLAGLDLAAEGEYRAFPGEQITIAQGYSRVIEHLASALPPGLIRLGKKVERIEWRPHGCPSPPHGDDPPVRLHFEEGATMAADHVVVTVSLGVLKAAVRKDASATGLFSPGLPPFKREAIGRLGFGVVNKLFMEHDAGGAEGPGFPFLQLAFDREPPSPRRVATIPRWIRRTPSICPVYSGSRVLLAWFVGKEATELESLGDDEIIRGIHATLDGFSAGGPCGAKKDASWRCNGSAAGEVSDAGRPAGTVTRVTKSSWGTDPLFLGSYSYVAVGSSGEDLDLMAEPLPRCHGGSGPRPLQILFAGEATHRTHYSTTHGAYLSGIREARRLLQHYNYSCS</sequence>
<accession>A0A1D1Z0M1</accession>
<evidence type="ECO:0000256" key="5">
    <source>
        <dbReference type="ARBA" id="ARBA00022630"/>
    </source>
</evidence>
<dbReference type="GO" id="GO:0046592">
    <property type="term" value="F:polyamine oxidase activity"/>
    <property type="evidence" value="ECO:0007669"/>
    <property type="project" value="TreeGrafter"/>
</dbReference>
<protein>
    <submittedName>
        <fullName evidence="10">Putative polyamine oxidase 5</fullName>
    </submittedName>
</protein>